<dbReference type="InterPro" id="IPR046076">
    <property type="entry name" value="DUF6094"/>
</dbReference>
<reference evidence="2 3" key="1">
    <citation type="submission" date="2018-12" db="EMBL/GenBank/DDBJ databases">
        <title>Sequencing of bacterial isolates from soil warming experiment in Harvard Forest, Massachusetts, USA.</title>
        <authorList>
            <person name="Deangelis K."/>
        </authorList>
    </citation>
    <scope>NUCLEOTIDE SEQUENCE [LARGE SCALE GENOMIC DNA]</scope>
    <source>
        <strain evidence="2 3">EB153</strain>
    </source>
</reference>
<dbReference type="GO" id="GO:0003676">
    <property type="term" value="F:nucleic acid binding"/>
    <property type="evidence" value="ECO:0007669"/>
    <property type="project" value="InterPro"/>
</dbReference>
<dbReference type="InterPro" id="IPR029063">
    <property type="entry name" value="SAM-dependent_MTases_sf"/>
</dbReference>
<dbReference type="PRINTS" id="PR00507">
    <property type="entry name" value="N12N6MTFRASE"/>
</dbReference>
<dbReference type="Gene3D" id="3.40.50.150">
    <property type="entry name" value="Vaccinia Virus protein VP39"/>
    <property type="match status" value="1"/>
</dbReference>
<dbReference type="Pfam" id="PF19587">
    <property type="entry name" value="DUF6094"/>
    <property type="match status" value="1"/>
</dbReference>
<dbReference type="CDD" id="cd02440">
    <property type="entry name" value="AdoMet_MTases"/>
    <property type="match status" value="1"/>
</dbReference>
<dbReference type="GO" id="GO:0032259">
    <property type="term" value="P:methylation"/>
    <property type="evidence" value="ECO:0007669"/>
    <property type="project" value="InterPro"/>
</dbReference>
<evidence type="ECO:0000313" key="3">
    <source>
        <dbReference type="Proteomes" id="UP000269669"/>
    </source>
</evidence>
<gene>
    <name evidence="2" type="ORF">EDE15_4195</name>
</gene>
<dbReference type="GO" id="GO:0008168">
    <property type="term" value="F:methyltransferase activity"/>
    <property type="evidence" value="ECO:0007669"/>
    <property type="project" value="InterPro"/>
</dbReference>
<keyword evidence="3" id="KW-1185">Reference proteome</keyword>
<dbReference type="PROSITE" id="PS00092">
    <property type="entry name" value="N6_MTASE"/>
    <property type="match status" value="1"/>
</dbReference>
<comment type="caution">
    <text evidence="2">The sequence shown here is derived from an EMBL/GenBank/DDBJ whole genome shotgun (WGS) entry which is preliminary data.</text>
</comment>
<dbReference type="RefSeq" id="WP_125486948.1">
    <property type="nucleotide sequence ID" value="NZ_RSDW01000001.1"/>
</dbReference>
<evidence type="ECO:0000259" key="1">
    <source>
        <dbReference type="Pfam" id="PF19587"/>
    </source>
</evidence>
<feature type="domain" description="DUF6094" evidence="1">
    <location>
        <begin position="6"/>
        <end position="181"/>
    </location>
</feature>
<proteinExistence type="predicted"/>
<name>A0A428MP19_9BACT</name>
<accession>A0A428MP19</accession>
<dbReference type="AlphaFoldDB" id="A0A428MP19"/>
<dbReference type="OrthoDB" id="106411at2"/>
<evidence type="ECO:0000313" key="2">
    <source>
        <dbReference type="EMBL" id="RSL18605.1"/>
    </source>
</evidence>
<dbReference type="SUPFAM" id="SSF53335">
    <property type="entry name" value="S-adenosyl-L-methionine-dependent methyltransferases"/>
    <property type="match status" value="1"/>
</dbReference>
<organism evidence="2 3">
    <name type="scientific">Edaphobacter aggregans</name>
    <dbReference type="NCBI Taxonomy" id="570835"/>
    <lineage>
        <taxon>Bacteria</taxon>
        <taxon>Pseudomonadati</taxon>
        <taxon>Acidobacteriota</taxon>
        <taxon>Terriglobia</taxon>
        <taxon>Terriglobales</taxon>
        <taxon>Acidobacteriaceae</taxon>
        <taxon>Edaphobacter</taxon>
    </lineage>
</organism>
<protein>
    <recommendedName>
        <fullName evidence="1">DUF6094 domain-containing protein</fullName>
    </recommendedName>
</protein>
<sequence>MRNAGRLKLGYYPLPTEEGHWLRRLLQSTEPFSAIDPCVGMGAALHLITADLPCRRYGVELDAERALAASRSGIETVQGDLFDAHAKVESFSLLYLNPPYDSEIGTLNNQRMELLFLEHTYRWLVHSGVLLFVVPEKRLSVCIPLLAANFTGFRLFRLNDPESIRFEQVVLAAVRKPMRGDAMEANRSVLQRLIFNTEPLNLEDEHEPYYLPATPPAAIAYRGLPFDAIEDLIPNSPAWKQVAPFLLPKEEMASGRPITPLHAGHVGLLCTAGLLNGVFGEGADRHIARWRSVKHTTISKEKEDNVEIIRKRERFSNELSLVYQDGRTLVLTESAKTVEAEDAECTPTAGAA</sequence>
<dbReference type="InterPro" id="IPR002052">
    <property type="entry name" value="DNA_methylase_N6_adenine_CS"/>
</dbReference>
<dbReference type="Proteomes" id="UP000269669">
    <property type="component" value="Unassembled WGS sequence"/>
</dbReference>
<dbReference type="EMBL" id="RSDW01000001">
    <property type="protein sequence ID" value="RSL18605.1"/>
    <property type="molecule type" value="Genomic_DNA"/>
</dbReference>